<proteinExistence type="inferred from homology"/>
<sequence>MTIAVVVFPGTNCEHDITHALNILGTDTEYVWHRDVDISGADGIVLPGGFAHGDYLRTGAIARLSPIMSEVERCASEGLPIVGVCNGFQILCEAGILPGALIANRDLKFICKPIHVRVESNDSVLTRTAQLGQVLRIPLNSYEGNYVTTDIEVVEAEGGVILRYCDRSGEVTEETNPNGSTNSIAGIVNRGRNVAGLMPHPERAVEEILGSSDGRVLLESFIASVEAVKV</sequence>
<protein>
    <submittedName>
        <fullName evidence="8">Phosphoribosylformylglycinamidine synthase, glutamine amidotransferase subunit</fullName>
        <ecNumber evidence="8">6.3.5.3</ecNumber>
    </submittedName>
</protein>
<dbReference type="PANTHER" id="PTHR47552">
    <property type="entry name" value="PHOSPHORIBOSYLFORMYLGLYCINAMIDINE SYNTHASE SUBUNIT PURQ"/>
    <property type="match status" value="1"/>
</dbReference>
<dbReference type="GO" id="GO:0016787">
    <property type="term" value="F:hydrolase activity"/>
    <property type="evidence" value="ECO:0007669"/>
    <property type="project" value="UniProtKB-KW"/>
</dbReference>
<evidence type="ECO:0000256" key="1">
    <source>
        <dbReference type="ARBA" id="ARBA00022490"/>
    </source>
</evidence>
<dbReference type="SMART" id="SM01211">
    <property type="entry name" value="GATase_5"/>
    <property type="match status" value="1"/>
</dbReference>
<dbReference type="GO" id="GO:0016740">
    <property type="term" value="F:transferase activity"/>
    <property type="evidence" value="ECO:0007669"/>
    <property type="project" value="UniProtKB-KW"/>
</dbReference>
<keyword evidence="1" id="KW-0963">Cytoplasm</keyword>
<dbReference type="Gene3D" id="3.40.50.880">
    <property type="match status" value="1"/>
</dbReference>
<dbReference type="GO" id="GO:0004642">
    <property type="term" value="F:phosphoribosylformylglycinamidine synthase activity"/>
    <property type="evidence" value="ECO:0007669"/>
    <property type="project" value="UniProtKB-EC"/>
</dbReference>
<gene>
    <name evidence="8" type="ORF">MNBD_ACTINO01-1764</name>
</gene>
<dbReference type="Pfam" id="PF13507">
    <property type="entry name" value="GATase_5"/>
    <property type="match status" value="1"/>
</dbReference>
<dbReference type="PIRSF" id="PIRSF001586">
    <property type="entry name" value="FGAM_synth_I"/>
    <property type="match status" value="1"/>
</dbReference>
<name>A0A3B0SEK1_9ZZZZ</name>
<keyword evidence="7 8" id="KW-0315">Glutamine amidotransferase</keyword>
<dbReference type="InterPro" id="IPR029062">
    <property type="entry name" value="Class_I_gatase-like"/>
</dbReference>
<evidence type="ECO:0000256" key="7">
    <source>
        <dbReference type="ARBA" id="ARBA00022962"/>
    </source>
</evidence>
<evidence type="ECO:0000256" key="6">
    <source>
        <dbReference type="ARBA" id="ARBA00022840"/>
    </source>
</evidence>
<evidence type="ECO:0000256" key="4">
    <source>
        <dbReference type="ARBA" id="ARBA00022755"/>
    </source>
</evidence>
<keyword evidence="4" id="KW-0658">Purine biosynthesis</keyword>
<evidence type="ECO:0000256" key="5">
    <source>
        <dbReference type="ARBA" id="ARBA00022801"/>
    </source>
</evidence>
<dbReference type="SUPFAM" id="SSF52317">
    <property type="entry name" value="Class I glutamine amidotransferase-like"/>
    <property type="match status" value="1"/>
</dbReference>
<accession>A0A3B0SEK1</accession>
<evidence type="ECO:0000256" key="3">
    <source>
        <dbReference type="ARBA" id="ARBA00022741"/>
    </source>
</evidence>
<keyword evidence="8" id="KW-0808">Transferase</keyword>
<dbReference type="PROSITE" id="PS51273">
    <property type="entry name" value="GATASE_TYPE_1"/>
    <property type="match status" value="1"/>
</dbReference>
<dbReference type="EC" id="6.3.5.3" evidence="8"/>
<dbReference type="GO" id="GO:0005524">
    <property type="term" value="F:ATP binding"/>
    <property type="evidence" value="ECO:0007669"/>
    <property type="project" value="UniProtKB-KW"/>
</dbReference>
<dbReference type="CDD" id="cd01740">
    <property type="entry name" value="GATase1_FGAR_AT"/>
    <property type="match status" value="1"/>
</dbReference>
<organism evidence="8">
    <name type="scientific">hydrothermal vent metagenome</name>
    <dbReference type="NCBI Taxonomy" id="652676"/>
    <lineage>
        <taxon>unclassified sequences</taxon>
        <taxon>metagenomes</taxon>
        <taxon>ecological metagenomes</taxon>
    </lineage>
</organism>
<dbReference type="HAMAP" id="MF_00421">
    <property type="entry name" value="PurQ"/>
    <property type="match status" value="1"/>
</dbReference>
<reference evidence="8" key="1">
    <citation type="submission" date="2018-06" db="EMBL/GenBank/DDBJ databases">
        <authorList>
            <person name="Zhirakovskaya E."/>
        </authorList>
    </citation>
    <scope>NUCLEOTIDE SEQUENCE</scope>
</reference>
<dbReference type="NCBIfam" id="NF002957">
    <property type="entry name" value="PRK03619.1"/>
    <property type="match status" value="1"/>
</dbReference>
<keyword evidence="3" id="KW-0547">Nucleotide-binding</keyword>
<keyword evidence="2 8" id="KW-0436">Ligase</keyword>
<dbReference type="PANTHER" id="PTHR47552:SF1">
    <property type="entry name" value="PHOSPHORIBOSYLFORMYLGLYCINAMIDINE SYNTHASE SUBUNIT PURQ"/>
    <property type="match status" value="1"/>
</dbReference>
<dbReference type="GO" id="GO:0006189">
    <property type="term" value="P:'de novo' IMP biosynthetic process"/>
    <property type="evidence" value="ECO:0007669"/>
    <property type="project" value="InterPro"/>
</dbReference>
<evidence type="ECO:0000313" key="8">
    <source>
        <dbReference type="EMBL" id="VAV93405.1"/>
    </source>
</evidence>
<dbReference type="NCBIfam" id="TIGR01737">
    <property type="entry name" value="FGAM_synth_I"/>
    <property type="match status" value="1"/>
</dbReference>
<evidence type="ECO:0000256" key="2">
    <source>
        <dbReference type="ARBA" id="ARBA00022598"/>
    </source>
</evidence>
<dbReference type="InterPro" id="IPR010075">
    <property type="entry name" value="PRibForGlyAmidine_synth_PurQ"/>
</dbReference>
<dbReference type="AlphaFoldDB" id="A0A3B0SEK1"/>
<keyword evidence="5" id="KW-0378">Hydrolase</keyword>
<dbReference type="EMBL" id="UOEI01000102">
    <property type="protein sequence ID" value="VAV93405.1"/>
    <property type="molecule type" value="Genomic_DNA"/>
</dbReference>
<keyword evidence="6" id="KW-0067">ATP-binding</keyword>